<reference evidence="3" key="1">
    <citation type="journal article" date="2019" name="Int. J. Syst. Evol. Microbiol.">
        <title>The Global Catalogue of Microorganisms (GCM) 10K type strain sequencing project: providing services to taxonomists for standard genome sequencing and annotation.</title>
        <authorList>
            <consortium name="The Broad Institute Genomics Platform"/>
            <consortium name="The Broad Institute Genome Sequencing Center for Infectious Disease"/>
            <person name="Wu L."/>
            <person name="Ma J."/>
        </authorList>
    </citation>
    <scope>NUCLEOTIDE SEQUENCE [LARGE SCALE GENOMIC DNA]</scope>
    <source>
        <strain evidence="3">CCUG 62221</strain>
    </source>
</reference>
<dbReference type="PROSITE" id="PS51257">
    <property type="entry name" value="PROKAR_LIPOPROTEIN"/>
    <property type="match status" value="1"/>
</dbReference>
<feature type="chain" id="PRO_5046912173" evidence="1">
    <location>
        <begin position="19"/>
        <end position="544"/>
    </location>
</feature>
<name>A0ABW3WRI6_9FLAO</name>
<organism evidence="2 3">
    <name type="scientific">Lutibacter holmesii</name>
    <dbReference type="NCBI Taxonomy" id="1137985"/>
    <lineage>
        <taxon>Bacteria</taxon>
        <taxon>Pseudomonadati</taxon>
        <taxon>Bacteroidota</taxon>
        <taxon>Flavobacteriia</taxon>
        <taxon>Flavobacteriales</taxon>
        <taxon>Flavobacteriaceae</taxon>
        <taxon>Lutibacter</taxon>
    </lineage>
</organism>
<feature type="signal peptide" evidence="1">
    <location>
        <begin position="1"/>
        <end position="18"/>
    </location>
</feature>
<evidence type="ECO:0000313" key="3">
    <source>
        <dbReference type="Proteomes" id="UP001597241"/>
    </source>
</evidence>
<dbReference type="RefSeq" id="WP_386810358.1">
    <property type="nucleotide sequence ID" value="NZ_JBHTMV010000009.1"/>
</dbReference>
<evidence type="ECO:0000313" key="2">
    <source>
        <dbReference type="EMBL" id="MFD1294934.1"/>
    </source>
</evidence>
<dbReference type="Proteomes" id="UP001597241">
    <property type="component" value="Unassembled WGS sequence"/>
</dbReference>
<sequence>MKKIVYLLMAFTLVFTTACDPMEDVYEELGTNSEAITGDATIVLTSDDYDELGVDESGFSSVDEAKTLLPAFLSDLYPVWGENSTALVNYTMADGLSNLEEVNVFTEADSYYLANEDYPQAAVNAIGFYPNEDPADYIPAILDAQFDSPEEGKIVLATYKQYIDEPVVGNSDYFREDFNGDLGAFETINVMGTKEWYASSYGDVEYAKMSAYGNGQNEDWLISPEIDLTNQTNASFQINQTSPFIGGNWDLVSVLVSKDYTTGGDHTAATWETITITTLPSGANYDYDYVLSELVDFSAYNGESIHVAFKYLATDATAPTWQIDYAVIKLPGVEGDTDSKGMYFVYDGGEWVPSEGVYYLSTSDYDSMGTASGQPGKYNNFSNTTVPEDYLPTFLNAKNPYALEEETIILTYKYYIGSTVVRGNSYTVTDGVWMPNSPSLQFGHDGSEWVPDNTIKYTFTTADYDSLGTEYGYPGYYDNFDVREGKENYTDTEDHLEAINTVLLANFPGAAEGQKFIVYYDVYSGINEVWNLKVILTNGEYVLQ</sequence>
<keyword evidence="3" id="KW-1185">Reference proteome</keyword>
<evidence type="ECO:0000256" key="1">
    <source>
        <dbReference type="SAM" id="SignalP"/>
    </source>
</evidence>
<comment type="caution">
    <text evidence="2">The sequence shown here is derived from an EMBL/GenBank/DDBJ whole genome shotgun (WGS) entry which is preliminary data.</text>
</comment>
<accession>A0ABW3WRI6</accession>
<dbReference type="Gene3D" id="2.60.120.200">
    <property type="match status" value="1"/>
</dbReference>
<proteinExistence type="predicted"/>
<dbReference type="NCBIfam" id="NF038128">
    <property type="entry name" value="choice_anch_J"/>
    <property type="match status" value="1"/>
</dbReference>
<protein>
    <submittedName>
        <fullName evidence="2">Choice-of-anchor J domain-containing protein</fullName>
    </submittedName>
</protein>
<gene>
    <name evidence="2" type="ORF">ACFQ5N_13910</name>
</gene>
<dbReference type="EMBL" id="JBHTMV010000009">
    <property type="protein sequence ID" value="MFD1294934.1"/>
    <property type="molecule type" value="Genomic_DNA"/>
</dbReference>
<keyword evidence="1" id="KW-0732">Signal</keyword>